<dbReference type="RefSeq" id="WP_139615594.1">
    <property type="nucleotide sequence ID" value="NZ_CP040759.1"/>
</dbReference>
<accession>A0A4Y5SQL0</accession>
<protein>
    <submittedName>
        <fullName evidence="1">Uncharacterized protein</fullName>
    </submittedName>
</protein>
<evidence type="ECO:0000313" key="1">
    <source>
        <dbReference type="EMBL" id="QDA35771.1"/>
    </source>
</evidence>
<gene>
    <name evidence="1" type="ORF">E4191_16530</name>
</gene>
<dbReference type="Proteomes" id="UP000296374">
    <property type="component" value="Plasmid unnamed8"/>
</dbReference>
<name>A0A4Y5SQL0_9RHOB</name>
<evidence type="ECO:0000313" key="2">
    <source>
        <dbReference type="Proteomes" id="UP000296374"/>
    </source>
</evidence>
<organism evidence="1 2">
    <name type="scientific">Paracoccus liaowanqingii</name>
    <dbReference type="NCBI Taxonomy" id="2560053"/>
    <lineage>
        <taxon>Bacteria</taxon>
        <taxon>Pseudomonadati</taxon>
        <taxon>Pseudomonadota</taxon>
        <taxon>Alphaproteobacteria</taxon>
        <taxon>Rhodobacterales</taxon>
        <taxon>Paracoccaceae</taxon>
        <taxon>Paracoccus</taxon>
    </lineage>
</organism>
<proteinExistence type="predicted"/>
<dbReference type="KEGG" id="plia:E4191_16530"/>
<geneLocation type="plasmid" evidence="1 2">
    <name>unnamed8</name>
</geneLocation>
<reference evidence="2" key="1">
    <citation type="submission" date="2019-05" db="EMBL/GenBank/DDBJ databases">
        <title>Tamlana fucoidanivorans sp. nov., isolated from the surface of algae collected from Fujian province in China.</title>
        <authorList>
            <person name="Li J."/>
        </authorList>
    </citation>
    <scope>NUCLEOTIDE SEQUENCE [LARGE SCALE GENOMIC DNA]</scope>
    <source>
        <strain evidence="2">2251</strain>
        <plasmid evidence="2">unnamed8</plasmid>
    </source>
</reference>
<keyword evidence="1" id="KW-0614">Plasmid</keyword>
<sequence length="68" mass="7287">MRHNPGAFAPASVQDTEPFLDLLVQMNPDTLRKLAAMCEARQGGLEVMAEPLRAYADQQARSTAGSAA</sequence>
<dbReference type="EMBL" id="CP040759">
    <property type="protein sequence ID" value="QDA35771.1"/>
    <property type="molecule type" value="Genomic_DNA"/>
</dbReference>
<dbReference type="AlphaFoldDB" id="A0A4Y5SQL0"/>